<dbReference type="RefSeq" id="WP_110784366.1">
    <property type="nucleotide sequence ID" value="NZ_QKQS01000006.1"/>
</dbReference>
<dbReference type="OrthoDB" id="7260171at2"/>
<dbReference type="EMBL" id="QKQS01000006">
    <property type="protein sequence ID" value="PZA13188.1"/>
    <property type="molecule type" value="Genomic_DNA"/>
</dbReference>
<dbReference type="Gene3D" id="3.40.50.150">
    <property type="entry name" value="Vaccinia Virus protein VP39"/>
    <property type="match status" value="1"/>
</dbReference>
<feature type="domain" description="Methyltransferase type 11" evidence="1">
    <location>
        <begin position="84"/>
        <end position="133"/>
    </location>
</feature>
<keyword evidence="2" id="KW-0489">Methyltransferase</keyword>
<dbReference type="AlphaFoldDB" id="A0A323UZ69"/>
<keyword evidence="2" id="KW-0808">Transferase</keyword>
<organism evidence="2 3">
    <name type="scientific">Rhodopseudomonas palustris</name>
    <dbReference type="NCBI Taxonomy" id="1076"/>
    <lineage>
        <taxon>Bacteria</taxon>
        <taxon>Pseudomonadati</taxon>
        <taxon>Pseudomonadota</taxon>
        <taxon>Alphaproteobacteria</taxon>
        <taxon>Hyphomicrobiales</taxon>
        <taxon>Nitrobacteraceae</taxon>
        <taxon>Rhodopseudomonas</taxon>
    </lineage>
</organism>
<dbReference type="InterPro" id="IPR029063">
    <property type="entry name" value="SAM-dependent_MTases_sf"/>
</dbReference>
<evidence type="ECO:0000313" key="2">
    <source>
        <dbReference type="EMBL" id="PZA13188.1"/>
    </source>
</evidence>
<dbReference type="Pfam" id="PF08241">
    <property type="entry name" value="Methyltransf_11"/>
    <property type="match status" value="1"/>
</dbReference>
<comment type="caution">
    <text evidence="2">The sequence shown here is derived from an EMBL/GenBank/DDBJ whole genome shotgun (WGS) entry which is preliminary data.</text>
</comment>
<dbReference type="GO" id="GO:0032259">
    <property type="term" value="P:methylation"/>
    <property type="evidence" value="ECO:0007669"/>
    <property type="project" value="UniProtKB-KW"/>
</dbReference>
<evidence type="ECO:0000259" key="1">
    <source>
        <dbReference type="Pfam" id="PF08241"/>
    </source>
</evidence>
<dbReference type="GO" id="GO:0008757">
    <property type="term" value="F:S-adenosylmethionine-dependent methyltransferase activity"/>
    <property type="evidence" value="ECO:0007669"/>
    <property type="project" value="InterPro"/>
</dbReference>
<proteinExistence type="predicted"/>
<evidence type="ECO:0000313" key="3">
    <source>
        <dbReference type="Proteomes" id="UP000248134"/>
    </source>
</evidence>
<accession>A0A323UZ69</accession>
<sequence>MRSIGQIIGDYDNPNSLGSKFRRRRSAPLRRMIEAVYAEKGEVRILDVGGMEYYWDMLGPDYLAQHKVSIDLLNLKDDIRPVKNPEFFRAIEGNGCELPFPDNAYDICHSNSVIEHVGNWHNKLSFARETTRVAPRYFHQTPNFWFPWEPHQSMAFYHWLPAPMQLWIARHHRLGWAKTKAQTVTDGMWAVEHASMLDRTMVDSLFPNAKIIVEYFVGLPKSFVAMRA</sequence>
<name>A0A323UZ69_RHOPL</name>
<reference evidence="2 3" key="1">
    <citation type="submission" date="2018-06" db="EMBL/GenBank/DDBJ databases">
        <title>Draft Whole-Genome Sequence of the purple photosynthetic bacterium Rhodospeudomonas palustris XCP.</title>
        <authorList>
            <person name="Rayyan A."/>
            <person name="Meyer T.E."/>
            <person name="Kyndt J.A."/>
        </authorList>
    </citation>
    <scope>NUCLEOTIDE SEQUENCE [LARGE SCALE GENOMIC DNA]</scope>
    <source>
        <strain evidence="2 3">XCP</strain>
    </source>
</reference>
<dbReference type="InterPro" id="IPR013216">
    <property type="entry name" value="Methyltransf_11"/>
</dbReference>
<protein>
    <submittedName>
        <fullName evidence="2">Class I SAM-dependent methyltransferase</fullName>
    </submittedName>
</protein>
<dbReference type="SUPFAM" id="SSF53335">
    <property type="entry name" value="S-adenosyl-L-methionine-dependent methyltransferases"/>
    <property type="match status" value="1"/>
</dbReference>
<gene>
    <name evidence="2" type="ORF">DNX69_02060</name>
</gene>
<dbReference type="Proteomes" id="UP000248134">
    <property type="component" value="Unassembled WGS sequence"/>
</dbReference>